<feature type="domain" description="Zinc finger Sec23/Sec24-type" evidence="1">
    <location>
        <begin position="29"/>
        <end position="62"/>
    </location>
</feature>
<dbReference type="AlphaFoldDB" id="A0A174AW12"/>
<accession>A0A174AW12</accession>
<evidence type="ECO:0000259" key="1">
    <source>
        <dbReference type="Pfam" id="PF04810"/>
    </source>
</evidence>
<dbReference type="SUPFAM" id="SSF82919">
    <property type="entry name" value="Zn-finger domain of Sec23/24"/>
    <property type="match status" value="1"/>
</dbReference>
<evidence type="ECO:0000313" key="3">
    <source>
        <dbReference type="Proteomes" id="UP000095706"/>
    </source>
</evidence>
<proteinExistence type="predicted"/>
<dbReference type="GO" id="GO:0006886">
    <property type="term" value="P:intracellular protein transport"/>
    <property type="evidence" value="ECO:0007669"/>
    <property type="project" value="InterPro"/>
</dbReference>
<dbReference type="GO" id="GO:0030127">
    <property type="term" value="C:COPII vesicle coat"/>
    <property type="evidence" value="ECO:0007669"/>
    <property type="project" value="InterPro"/>
</dbReference>
<dbReference type="Proteomes" id="UP000095706">
    <property type="component" value="Unassembled WGS sequence"/>
</dbReference>
<organism evidence="2 3">
    <name type="scientific">Fusicatenibacter saccharivorans</name>
    <dbReference type="NCBI Taxonomy" id="1150298"/>
    <lineage>
        <taxon>Bacteria</taxon>
        <taxon>Bacillati</taxon>
        <taxon>Bacillota</taxon>
        <taxon>Clostridia</taxon>
        <taxon>Lachnospirales</taxon>
        <taxon>Lachnospiraceae</taxon>
        <taxon>Fusicatenibacter</taxon>
    </lineage>
</organism>
<protein>
    <recommendedName>
        <fullName evidence="1">Zinc finger Sec23/Sec24-type domain-containing protein</fullName>
    </recommendedName>
</protein>
<dbReference type="GO" id="GO:0008270">
    <property type="term" value="F:zinc ion binding"/>
    <property type="evidence" value="ECO:0007669"/>
    <property type="project" value="InterPro"/>
</dbReference>
<evidence type="ECO:0000313" key="2">
    <source>
        <dbReference type="EMBL" id="CUN91618.1"/>
    </source>
</evidence>
<dbReference type="EMBL" id="CYYV01000004">
    <property type="protein sequence ID" value="CUN91618.1"/>
    <property type="molecule type" value="Genomic_DNA"/>
</dbReference>
<reference evidence="2 3" key="1">
    <citation type="submission" date="2015-09" db="EMBL/GenBank/DDBJ databases">
        <authorList>
            <consortium name="Pathogen Informatics"/>
        </authorList>
    </citation>
    <scope>NUCLEOTIDE SEQUENCE [LARGE SCALE GENOMIC DNA]</scope>
    <source>
        <strain evidence="2 3">2789STDY5608849</strain>
    </source>
</reference>
<dbReference type="InterPro" id="IPR006895">
    <property type="entry name" value="Znf_Sec23_Sec24"/>
</dbReference>
<name>A0A174AW12_9FIRM</name>
<dbReference type="GO" id="GO:0006888">
    <property type="term" value="P:endoplasmic reticulum to Golgi vesicle-mediated transport"/>
    <property type="evidence" value="ECO:0007669"/>
    <property type="project" value="InterPro"/>
</dbReference>
<dbReference type="InterPro" id="IPR036174">
    <property type="entry name" value="Znf_Sec23_Sec24_sf"/>
</dbReference>
<dbReference type="Gene3D" id="2.30.30.380">
    <property type="entry name" value="Zn-finger domain of Sec23/24"/>
    <property type="match status" value="1"/>
</dbReference>
<sequence>MVLKNMMLHIQMKKEVAKMSERFPGIDWYCDRCNVYLNDQPGFDDHHYVWKCTECGHKNSISADDIYESEEDFRNYNK</sequence>
<dbReference type="Pfam" id="PF04810">
    <property type="entry name" value="zf-Sec23_Sec24"/>
    <property type="match status" value="1"/>
</dbReference>
<gene>
    <name evidence="2" type="ORF">ERS852406_00903</name>
</gene>